<dbReference type="InterPro" id="IPR051794">
    <property type="entry name" value="PG_Endopeptidase_C40"/>
</dbReference>
<keyword evidence="8" id="KW-1185">Reference proteome</keyword>
<accession>L7LJT3</accession>
<evidence type="ECO:0000256" key="5">
    <source>
        <dbReference type="SAM" id="MobiDB-lite"/>
    </source>
</evidence>
<evidence type="ECO:0000256" key="3">
    <source>
        <dbReference type="ARBA" id="ARBA00022801"/>
    </source>
</evidence>
<dbReference type="InterPro" id="IPR000064">
    <property type="entry name" value="NLP_P60_dom"/>
</dbReference>
<feature type="compositionally biased region" description="Low complexity" evidence="5">
    <location>
        <begin position="168"/>
        <end position="180"/>
    </location>
</feature>
<dbReference type="PANTHER" id="PTHR47359:SF3">
    <property type="entry name" value="NLP_P60 DOMAIN-CONTAINING PROTEIN-RELATED"/>
    <property type="match status" value="1"/>
</dbReference>
<proteinExistence type="inferred from homology"/>
<keyword evidence="2" id="KW-0645">Protease</keyword>
<sequence length="315" mass="31695">MSAELLIAPLKALVATLGTGVLPPGATAVYSDTGSALAEASTLSDRSVAATAAGWRGAGGDRAGTASRRLAAVDDSIGTAGSDITSIIEHAAGRVKEANTELNALVESFVATAATVPAIASPAGLAALVPLALSHLARGVHVVQRAQVDLSRDASALEGQAAADPSTARAVSGAPSAGAPSSGGGRIPITLPDGSVSYAENERAATAVRAALSVQGTPYVWGGTTTDGFDCSGFTQWAYRQAGVELPRLAQDQDTAGFAVSQDDLQPGDLAVWSGHVAMYIGNGQLVETGGDPVGVTPLRTSNADQTFEGFYRPR</sequence>
<dbReference type="GO" id="GO:0006508">
    <property type="term" value="P:proteolysis"/>
    <property type="evidence" value="ECO:0007669"/>
    <property type="project" value="UniProtKB-KW"/>
</dbReference>
<dbReference type="InterPro" id="IPR038765">
    <property type="entry name" value="Papain-like_cys_pep_sf"/>
</dbReference>
<evidence type="ECO:0000256" key="4">
    <source>
        <dbReference type="ARBA" id="ARBA00022807"/>
    </source>
</evidence>
<keyword evidence="4" id="KW-0788">Thiol protease</keyword>
<dbReference type="Gene3D" id="3.90.1720.10">
    <property type="entry name" value="endopeptidase domain like (from Nostoc punctiforme)"/>
    <property type="match status" value="1"/>
</dbReference>
<dbReference type="SUPFAM" id="SSF54001">
    <property type="entry name" value="Cysteine proteinases"/>
    <property type="match status" value="1"/>
</dbReference>
<feature type="region of interest" description="Disordered" evidence="5">
    <location>
        <begin position="159"/>
        <end position="186"/>
    </location>
</feature>
<evidence type="ECO:0000256" key="2">
    <source>
        <dbReference type="ARBA" id="ARBA00022670"/>
    </source>
</evidence>
<evidence type="ECO:0000259" key="6">
    <source>
        <dbReference type="PROSITE" id="PS51935"/>
    </source>
</evidence>
<comment type="caution">
    <text evidence="7">The sequence shown here is derived from an EMBL/GenBank/DDBJ whole genome shotgun (WGS) entry which is preliminary data.</text>
</comment>
<evidence type="ECO:0000313" key="8">
    <source>
        <dbReference type="Proteomes" id="UP000035083"/>
    </source>
</evidence>
<evidence type="ECO:0000313" key="7">
    <source>
        <dbReference type="EMBL" id="GAC61129.1"/>
    </source>
</evidence>
<protein>
    <submittedName>
        <fullName evidence="7">NlpC/P60 family protein</fullName>
    </submittedName>
</protein>
<keyword evidence="3" id="KW-0378">Hydrolase</keyword>
<name>L7LJT3_9ACTN</name>
<gene>
    <name evidence="7" type="ORF">GSI01S_14_01470</name>
</gene>
<feature type="domain" description="NlpC/P60" evidence="6">
    <location>
        <begin position="201"/>
        <end position="315"/>
    </location>
</feature>
<dbReference type="eggNOG" id="COG0791">
    <property type="taxonomic scope" value="Bacteria"/>
</dbReference>
<dbReference type="RefSeq" id="WP_006896531.1">
    <property type="nucleotide sequence ID" value="NZ_BANU01000014.1"/>
</dbReference>
<evidence type="ECO:0000256" key="1">
    <source>
        <dbReference type="ARBA" id="ARBA00007074"/>
    </source>
</evidence>
<organism evidence="7 8">
    <name type="scientific">Gordonia sihwensis NBRC 108236</name>
    <dbReference type="NCBI Taxonomy" id="1223544"/>
    <lineage>
        <taxon>Bacteria</taxon>
        <taxon>Bacillati</taxon>
        <taxon>Actinomycetota</taxon>
        <taxon>Actinomycetes</taxon>
        <taxon>Mycobacteriales</taxon>
        <taxon>Gordoniaceae</taxon>
        <taxon>Gordonia</taxon>
    </lineage>
</organism>
<dbReference type="PROSITE" id="PS51935">
    <property type="entry name" value="NLPC_P60"/>
    <property type="match status" value="1"/>
</dbReference>
<comment type="similarity">
    <text evidence="1">Belongs to the peptidase C40 family.</text>
</comment>
<dbReference type="AlphaFoldDB" id="L7LJT3"/>
<dbReference type="PANTHER" id="PTHR47359">
    <property type="entry name" value="PEPTIDOGLYCAN DL-ENDOPEPTIDASE CWLO"/>
    <property type="match status" value="1"/>
</dbReference>
<reference evidence="7 8" key="1">
    <citation type="submission" date="2012-12" db="EMBL/GenBank/DDBJ databases">
        <title>Whole genome shotgun sequence of Gordonia sihwensis NBRC 108236.</title>
        <authorList>
            <person name="Yoshida I."/>
            <person name="Hosoyama A."/>
            <person name="Tsuchikane K."/>
            <person name="Ando Y."/>
            <person name="Baba S."/>
            <person name="Ohji S."/>
            <person name="Hamada M."/>
            <person name="Tamura T."/>
            <person name="Yamazoe A."/>
            <person name="Yamazaki S."/>
            <person name="Fujita N."/>
        </authorList>
    </citation>
    <scope>NUCLEOTIDE SEQUENCE [LARGE SCALE GENOMIC DNA]</scope>
    <source>
        <strain evidence="7 8">NBRC 108236</strain>
    </source>
</reference>
<dbReference type="Proteomes" id="UP000035083">
    <property type="component" value="Unassembled WGS sequence"/>
</dbReference>
<dbReference type="EMBL" id="BANU01000014">
    <property type="protein sequence ID" value="GAC61129.1"/>
    <property type="molecule type" value="Genomic_DNA"/>
</dbReference>
<dbReference type="Pfam" id="PF00877">
    <property type="entry name" value="NLPC_P60"/>
    <property type="match status" value="1"/>
</dbReference>
<dbReference type="GO" id="GO:0008234">
    <property type="term" value="F:cysteine-type peptidase activity"/>
    <property type="evidence" value="ECO:0007669"/>
    <property type="project" value="UniProtKB-KW"/>
</dbReference>